<dbReference type="FunFam" id="3.20.20.450:FF:000001">
    <property type="entry name" value="Cyclic di-GMP phosphodiesterase yahA"/>
    <property type="match status" value="1"/>
</dbReference>
<evidence type="ECO:0000259" key="5">
    <source>
        <dbReference type="PROSITE" id="PS50113"/>
    </source>
</evidence>
<comment type="catalytic activity">
    <reaction evidence="1">
        <text>3',3'-c-di-GMP + H2O = 5'-phosphoguanylyl(3'-&gt;5')guanosine + H(+)</text>
        <dbReference type="Rhea" id="RHEA:24902"/>
        <dbReference type="ChEBI" id="CHEBI:15377"/>
        <dbReference type="ChEBI" id="CHEBI:15378"/>
        <dbReference type="ChEBI" id="CHEBI:58754"/>
        <dbReference type="ChEBI" id="CHEBI:58805"/>
        <dbReference type="EC" id="3.1.4.52"/>
    </reaction>
    <physiologicalReaction direction="left-to-right" evidence="1">
        <dbReference type="Rhea" id="RHEA:24903"/>
    </physiologicalReaction>
</comment>
<name>A0A516SEH3_9NEIS</name>
<dbReference type="InterPro" id="IPR000160">
    <property type="entry name" value="GGDEF_dom"/>
</dbReference>
<dbReference type="InterPro" id="IPR043128">
    <property type="entry name" value="Rev_trsase/Diguanyl_cyclase"/>
</dbReference>
<dbReference type="InterPro" id="IPR029787">
    <property type="entry name" value="Nucleotide_cyclase"/>
</dbReference>
<dbReference type="OrthoDB" id="23692at2"/>
<dbReference type="SMART" id="SM00086">
    <property type="entry name" value="PAC"/>
    <property type="match status" value="1"/>
</dbReference>
<dbReference type="PROSITE" id="PS50883">
    <property type="entry name" value="EAL"/>
    <property type="match status" value="1"/>
</dbReference>
<dbReference type="InterPro" id="IPR001633">
    <property type="entry name" value="EAL_dom"/>
</dbReference>
<protein>
    <submittedName>
        <fullName evidence="8">EAL domain-containing protein</fullName>
    </submittedName>
</protein>
<dbReference type="Proteomes" id="UP000317550">
    <property type="component" value="Chromosome"/>
</dbReference>
<dbReference type="SUPFAM" id="SSF55785">
    <property type="entry name" value="PYP-like sensor domain (PAS domain)"/>
    <property type="match status" value="2"/>
</dbReference>
<dbReference type="KEGG" id="cari:FNU76_09305"/>
<dbReference type="PROSITE" id="PS50110">
    <property type="entry name" value="RESPONSE_REGULATORY"/>
    <property type="match status" value="1"/>
</dbReference>
<dbReference type="CDD" id="cd00130">
    <property type="entry name" value="PAS"/>
    <property type="match status" value="1"/>
</dbReference>
<feature type="modified residue" description="4-aspartylphosphate" evidence="2">
    <location>
        <position position="792"/>
    </location>
</feature>
<dbReference type="SUPFAM" id="SSF52172">
    <property type="entry name" value="CheY-like"/>
    <property type="match status" value="1"/>
</dbReference>
<dbReference type="InterPro" id="IPR000014">
    <property type="entry name" value="PAS"/>
</dbReference>
<dbReference type="Pfam" id="PF00072">
    <property type="entry name" value="Response_reg"/>
    <property type="match status" value="1"/>
</dbReference>
<dbReference type="FunFam" id="3.30.70.270:FF:000001">
    <property type="entry name" value="Diguanylate cyclase domain protein"/>
    <property type="match status" value="1"/>
</dbReference>
<evidence type="ECO:0000256" key="2">
    <source>
        <dbReference type="PROSITE-ProRule" id="PRU00169"/>
    </source>
</evidence>
<dbReference type="Gene3D" id="3.30.450.20">
    <property type="entry name" value="PAS domain"/>
    <property type="match status" value="2"/>
</dbReference>
<dbReference type="InterPro" id="IPR035965">
    <property type="entry name" value="PAS-like_dom_sf"/>
</dbReference>
<keyword evidence="2" id="KW-0597">Phosphoprotein</keyword>
<dbReference type="Pfam" id="PF08448">
    <property type="entry name" value="PAS_4"/>
    <property type="match status" value="1"/>
</dbReference>
<dbReference type="CDD" id="cd01949">
    <property type="entry name" value="GGDEF"/>
    <property type="match status" value="1"/>
</dbReference>
<dbReference type="InterPro" id="IPR011006">
    <property type="entry name" value="CheY-like_superfamily"/>
</dbReference>
<dbReference type="SMART" id="SM00091">
    <property type="entry name" value="PAS"/>
    <property type="match status" value="2"/>
</dbReference>
<dbReference type="Gene3D" id="3.20.20.450">
    <property type="entry name" value="EAL domain"/>
    <property type="match status" value="1"/>
</dbReference>
<reference evidence="9" key="1">
    <citation type="submission" date="2019-07" db="EMBL/GenBank/DDBJ databases">
        <title>Chitinimonas sp. nov., isolated from Ny-Alesund, arctica soil.</title>
        <authorList>
            <person name="Xu Q."/>
            <person name="Peng F."/>
        </authorList>
    </citation>
    <scope>NUCLEOTIDE SEQUENCE [LARGE SCALE GENOMIC DNA]</scope>
    <source>
        <strain evidence="9">R3-44</strain>
    </source>
</reference>
<organism evidence="8 9">
    <name type="scientific">Chitinimonas arctica</name>
    <dbReference type="NCBI Taxonomy" id="2594795"/>
    <lineage>
        <taxon>Bacteria</taxon>
        <taxon>Pseudomonadati</taxon>
        <taxon>Pseudomonadota</taxon>
        <taxon>Betaproteobacteria</taxon>
        <taxon>Neisseriales</taxon>
        <taxon>Chitinibacteraceae</taxon>
        <taxon>Chitinimonas</taxon>
    </lineage>
</organism>
<feature type="domain" description="GGDEF" evidence="7">
    <location>
        <begin position="334"/>
        <end position="467"/>
    </location>
</feature>
<dbReference type="GO" id="GO:0071111">
    <property type="term" value="F:cyclic-guanylate-specific phosphodiesterase activity"/>
    <property type="evidence" value="ECO:0007669"/>
    <property type="project" value="UniProtKB-EC"/>
</dbReference>
<feature type="domain" description="EAL" evidence="6">
    <location>
        <begin position="476"/>
        <end position="730"/>
    </location>
</feature>
<dbReference type="RefSeq" id="WP_144277945.1">
    <property type="nucleotide sequence ID" value="NZ_CP041730.1"/>
</dbReference>
<dbReference type="GO" id="GO:0071732">
    <property type="term" value="P:cellular response to nitric oxide"/>
    <property type="evidence" value="ECO:0007669"/>
    <property type="project" value="UniProtKB-ARBA"/>
</dbReference>
<accession>A0A516SEH3</accession>
<dbReference type="GO" id="GO:0000160">
    <property type="term" value="P:phosphorelay signal transduction system"/>
    <property type="evidence" value="ECO:0007669"/>
    <property type="project" value="InterPro"/>
</dbReference>
<dbReference type="InterPro" id="IPR001610">
    <property type="entry name" value="PAC"/>
</dbReference>
<dbReference type="PROSITE" id="PS50112">
    <property type="entry name" value="PAS"/>
    <property type="match status" value="1"/>
</dbReference>
<dbReference type="SMART" id="SM00052">
    <property type="entry name" value="EAL"/>
    <property type="match status" value="1"/>
</dbReference>
<evidence type="ECO:0000259" key="7">
    <source>
        <dbReference type="PROSITE" id="PS50887"/>
    </source>
</evidence>
<evidence type="ECO:0000259" key="4">
    <source>
        <dbReference type="PROSITE" id="PS50112"/>
    </source>
</evidence>
<feature type="domain" description="PAC" evidence="5">
    <location>
        <begin position="252"/>
        <end position="302"/>
    </location>
</feature>
<dbReference type="InterPro" id="IPR001789">
    <property type="entry name" value="Sig_transdc_resp-reg_receiver"/>
</dbReference>
<dbReference type="NCBIfam" id="TIGR00229">
    <property type="entry name" value="sensory_box"/>
    <property type="match status" value="1"/>
</dbReference>
<dbReference type="NCBIfam" id="TIGR00254">
    <property type="entry name" value="GGDEF"/>
    <property type="match status" value="1"/>
</dbReference>
<dbReference type="InterPro" id="IPR035919">
    <property type="entry name" value="EAL_sf"/>
</dbReference>
<feature type="domain" description="Response regulatory" evidence="3">
    <location>
        <begin position="743"/>
        <end position="858"/>
    </location>
</feature>
<dbReference type="InterPro" id="IPR000700">
    <property type="entry name" value="PAS-assoc_C"/>
</dbReference>
<dbReference type="Pfam" id="PF00990">
    <property type="entry name" value="GGDEF"/>
    <property type="match status" value="1"/>
</dbReference>
<dbReference type="Gene3D" id="3.40.50.2300">
    <property type="match status" value="1"/>
</dbReference>
<proteinExistence type="predicted"/>
<dbReference type="SUPFAM" id="SSF141868">
    <property type="entry name" value="EAL domain-like"/>
    <property type="match status" value="1"/>
</dbReference>
<dbReference type="AlphaFoldDB" id="A0A516SEH3"/>
<dbReference type="PANTHER" id="PTHR44757:SF2">
    <property type="entry name" value="BIOFILM ARCHITECTURE MAINTENANCE PROTEIN MBAA"/>
    <property type="match status" value="1"/>
</dbReference>
<dbReference type="CDD" id="cd17569">
    <property type="entry name" value="REC_HupR-like"/>
    <property type="match status" value="1"/>
</dbReference>
<dbReference type="Pfam" id="PF13426">
    <property type="entry name" value="PAS_9"/>
    <property type="match status" value="1"/>
</dbReference>
<dbReference type="SMART" id="SM00448">
    <property type="entry name" value="REC"/>
    <property type="match status" value="1"/>
</dbReference>
<dbReference type="SUPFAM" id="SSF55073">
    <property type="entry name" value="Nucleotide cyclase"/>
    <property type="match status" value="1"/>
</dbReference>
<feature type="domain" description="PAS" evidence="4">
    <location>
        <begin position="179"/>
        <end position="223"/>
    </location>
</feature>
<dbReference type="PANTHER" id="PTHR44757">
    <property type="entry name" value="DIGUANYLATE CYCLASE DGCP"/>
    <property type="match status" value="1"/>
</dbReference>
<gene>
    <name evidence="8" type="ORF">FNU76_09305</name>
</gene>
<evidence type="ECO:0000313" key="8">
    <source>
        <dbReference type="EMBL" id="QDQ26551.1"/>
    </source>
</evidence>
<dbReference type="SMART" id="SM00267">
    <property type="entry name" value="GGDEF"/>
    <property type="match status" value="1"/>
</dbReference>
<evidence type="ECO:0000256" key="1">
    <source>
        <dbReference type="ARBA" id="ARBA00051114"/>
    </source>
</evidence>
<dbReference type="Pfam" id="PF00563">
    <property type="entry name" value="EAL"/>
    <property type="match status" value="1"/>
</dbReference>
<keyword evidence="9" id="KW-1185">Reference proteome</keyword>
<dbReference type="CDD" id="cd01948">
    <property type="entry name" value="EAL"/>
    <property type="match status" value="1"/>
</dbReference>
<evidence type="ECO:0000259" key="6">
    <source>
        <dbReference type="PROSITE" id="PS50883"/>
    </source>
</evidence>
<sequence length="893" mass="98768">MDVSQLIAALQANVEQLEQLTGGQIDAITDQQGRPFLLQRAQEQMRRNEAAQRNAMLNALPAHIAMLDRDGIIMSVNDAWRSCARMSAVQAPGHEVGKNYLQLCEQEGGEGAAEAKVIAAGIRAVLRGQTPNCSFEYACMSQDVHFCFLLTVTPLAALSGHGAVVMHMDITERKRGEEELRRFRTAMDCTADAIFLIRRASMRFVEVNATACTMLGYTRDELLQLGPVPISTAQPVQHAALYDRLTEKGGNECGEIQLRRKDGSLLQVEIHRQALQSGPDWIIVGVVRDITERRQAQQQLQHLAHHDGLTGLPNRTLFYDILTKMLEQAEQNGWVIAVLFLDLDNFKSVNDTLGHSFGDELLVQFSNRLLECVRVRDAVGRLGGDEFAVVVLIKEGPNTAAAVANKIRDLLRAPFTLGGHEVRVTASIGITMYPADASLPDELIKYADTAMYRAKQAGRDTFRFFTAQMNTDVLNRLELEVALRKAFENEEFVLHYQPKVLLASGRITGLEALLRWERPGHGLVSPALFIPMLEETGLIVGVGSWVIATACRQIGQWLQSPIGAVSVSVNVAGRQFLEGDVQSDVVTALEVNGVPAELLELELTESSMMANVEKTISTLQSLKRLGVKISIDDFGTGYSSLAYLRRFPIDMLKIDIAFIREVTSNPDDAAIALAILSMAHSLKLQVVAEGVETSAQVAFLIRHHCDQIQGYFFSRPLAASAVEQLLLEDLRLRLPPGPLPQKTLLLVDDDPNILSSLHRLLRADGYRILCAGSAAEGFELLAQHAVQVILCDQRMPNMNGTEFLDRVKEIYPDTFRIILSGYTDLETIVQAVNHSAIYRFFTKPWDSNVLRKELRAAFQHYCLLYDVVLSGVDGALPDAPIEAPGSAIRHQPR</sequence>
<evidence type="ECO:0000313" key="9">
    <source>
        <dbReference type="Proteomes" id="UP000317550"/>
    </source>
</evidence>
<dbReference type="PROSITE" id="PS50887">
    <property type="entry name" value="GGDEF"/>
    <property type="match status" value="1"/>
</dbReference>
<evidence type="ECO:0000259" key="3">
    <source>
        <dbReference type="PROSITE" id="PS50110"/>
    </source>
</evidence>
<dbReference type="InterPro" id="IPR052155">
    <property type="entry name" value="Biofilm_reg_signaling"/>
</dbReference>
<dbReference type="PROSITE" id="PS50113">
    <property type="entry name" value="PAC"/>
    <property type="match status" value="1"/>
</dbReference>
<dbReference type="InterPro" id="IPR013656">
    <property type="entry name" value="PAS_4"/>
</dbReference>
<dbReference type="EMBL" id="CP041730">
    <property type="protein sequence ID" value="QDQ26551.1"/>
    <property type="molecule type" value="Genomic_DNA"/>
</dbReference>
<dbReference type="Gene3D" id="3.30.70.270">
    <property type="match status" value="1"/>
</dbReference>